<sequence>MNVLISGIAGDIGFGAGRILRDWGWSGRLCGIDIQSEHPGEFFFDQHAVAPRAADANYLSWLALHIERHHIGLFIPTSEAEIAVLSEHGLREIAGARILIANQQATTVSLDKQACMSFLGQRGLRVPKNGIVGATSPLSYPVIVKPRAGQGSKQVQKIDDAQTFGERALAGQVWQEYLAPDDQEYTCPVYHSVARGTHILVLRRTLSGGLTGRGEVVNEPHIEHYVAEIARVLELDGAINVQLRLTADGPCLFEINPRLSSTLVFRDKMGFCDLRWWIQDTVGLEHTPPLPPYRPPSPGTRFFRGAQEYITCTPL</sequence>
<reference evidence="2" key="1">
    <citation type="journal article" date="2019" name="Int. J. Syst. Evol. Microbiol.">
        <title>The Global Catalogue of Microorganisms (GCM) 10K type strain sequencing project: providing services to taxonomists for standard genome sequencing and annotation.</title>
        <authorList>
            <consortium name="The Broad Institute Genomics Platform"/>
            <consortium name="The Broad Institute Genome Sequencing Center for Infectious Disease"/>
            <person name="Wu L."/>
            <person name="Ma J."/>
        </authorList>
    </citation>
    <scope>NUCLEOTIDE SEQUENCE [LARGE SCALE GENOMIC DNA]</scope>
    <source>
        <strain evidence="2">CCUG 48884</strain>
    </source>
</reference>
<keyword evidence="2" id="KW-1185">Reference proteome</keyword>
<evidence type="ECO:0000313" key="1">
    <source>
        <dbReference type="EMBL" id="MFD1263114.1"/>
    </source>
</evidence>
<name>A0ABW3WB73_9RHOO</name>
<comment type="caution">
    <text evidence="1">The sequence shown here is derived from an EMBL/GenBank/DDBJ whole genome shotgun (WGS) entry which is preliminary data.</text>
</comment>
<evidence type="ECO:0000313" key="2">
    <source>
        <dbReference type="Proteomes" id="UP001597158"/>
    </source>
</evidence>
<dbReference type="SUPFAM" id="SSF56059">
    <property type="entry name" value="Glutathione synthetase ATP-binding domain-like"/>
    <property type="match status" value="1"/>
</dbReference>
<dbReference type="Gene3D" id="3.40.50.20">
    <property type="match status" value="1"/>
</dbReference>
<proteinExistence type="predicted"/>
<dbReference type="Proteomes" id="UP001597158">
    <property type="component" value="Unassembled WGS sequence"/>
</dbReference>
<accession>A0ABW3WB73</accession>
<gene>
    <name evidence="1" type="ORF">ACFQ4M_05915</name>
</gene>
<dbReference type="Gene3D" id="3.30.470.20">
    <property type="entry name" value="ATP-grasp fold, B domain"/>
    <property type="match status" value="1"/>
</dbReference>
<dbReference type="EMBL" id="JBHTMC010000010">
    <property type="protein sequence ID" value="MFD1263114.1"/>
    <property type="molecule type" value="Genomic_DNA"/>
</dbReference>
<dbReference type="Pfam" id="PF15632">
    <property type="entry name" value="ATPgrasp_Ter"/>
    <property type="match status" value="1"/>
</dbReference>
<protein>
    <submittedName>
        <fullName evidence="1">ATP-grasp domain-containing protein</fullName>
    </submittedName>
</protein>
<organism evidence="1 2">
    <name type="scientific">Thauera mechernichensis</name>
    <dbReference type="NCBI Taxonomy" id="82788"/>
    <lineage>
        <taxon>Bacteria</taxon>
        <taxon>Pseudomonadati</taxon>
        <taxon>Pseudomonadota</taxon>
        <taxon>Betaproteobacteria</taxon>
        <taxon>Rhodocyclales</taxon>
        <taxon>Zoogloeaceae</taxon>
        <taxon>Thauera</taxon>
    </lineage>
</organism>
<dbReference type="RefSeq" id="WP_277834038.1">
    <property type="nucleotide sequence ID" value="NZ_JARQZE010000010.1"/>
</dbReference>